<name>D6SJS9_9BACT</name>
<sequence length="62" mass="7158">MPENGGDPKTQAVTWDEIAYSNMIQHEALISLLLEKGVITKEEYLDRVRQITEELQDRKKGQ</sequence>
<evidence type="ECO:0008006" key="3">
    <source>
        <dbReference type="Google" id="ProtNLM"/>
    </source>
</evidence>
<dbReference type="Proteomes" id="UP000005496">
    <property type="component" value="Unassembled WGS sequence"/>
</dbReference>
<proteinExistence type="predicted"/>
<keyword evidence="2" id="KW-1185">Reference proteome</keyword>
<evidence type="ECO:0000313" key="2">
    <source>
        <dbReference type="Proteomes" id="UP000005496"/>
    </source>
</evidence>
<reference evidence="1" key="1">
    <citation type="submission" date="2010-05" db="EMBL/GenBank/DDBJ databases">
        <title>The draft genome of Desulfonatronospira thiodismutans ASO3-1.</title>
        <authorList>
            <consortium name="US DOE Joint Genome Institute (JGI-PGF)"/>
            <person name="Lucas S."/>
            <person name="Copeland A."/>
            <person name="Lapidus A."/>
            <person name="Cheng J.-F."/>
            <person name="Bruce D."/>
            <person name="Goodwin L."/>
            <person name="Pitluck S."/>
            <person name="Chertkov O."/>
            <person name="Brettin T."/>
            <person name="Detter J.C."/>
            <person name="Han C."/>
            <person name="Land M.L."/>
            <person name="Hauser L."/>
            <person name="Kyrpides N."/>
            <person name="Mikhailova N."/>
            <person name="Muyzer G."/>
            <person name="Woyke T."/>
        </authorList>
    </citation>
    <scope>NUCLEOTIDE SEQUENCE [LARGE SCALE GENOMIC DNA]</scope>
    <source>
        <strain evidence="1">ASO3-1</strain>
    </source>
</reference>
<dbReference type="AlphaFoldDB" id="D6SJS9"/>
<gene>
    <name evidence="1" type="ORF">Dthio_PD3585</name>
</gene>
<evidence type="ECO:0000313" key="1">
    <source>
        <dbReference type="EMBL" id="EFI36132.1"/>
    </source>
</evidence>
<dbReference type="OrthoDB" id="2991654at2"/>
<dbReference type="RefSeq" id="WP_008869257.1">
    <property type="nucleotide sequence ID" value="NZ_ACJN02000001.1"/>
</dbReference>
<organism evidence="1 2">
    <name type="scientific">Desulfonatronospira thiodismutans ASO3-1</name>
    <dbReference type="NCBI Taxonomy" id="555779"/>
    <lineage>
        <taxon>Bacteria</taxon>
        <taxon>Pseudomonadati</taxon>
        <taxon>Thermodesulfobacteriota</taxon>
        <taxon>Desulfovibrionia</taxon>
        <taxon>Desulfovibrionales</taxon>
        <taxon>Desulfonatronovibrionaceae</taxon>
        <taxon>Desulfonatronospira</taxon>
    </lineage>
</organism>
<dbReference type="EMBL" id="ACJN02000001">
    <property type="protein sequence ID" value="EFI36132.1"/>
    <property type="molecule type" value="Genomic_DNA"/>
</dbReference>
<comment type="caution">
    <text evidence="1">The sequence shown here is derived from an EMBL/GenBank/DDBJ whole genome shotgun (WGS) entry which is preliminary data.</text>
</comment>
<accession>D6SJS9</accession>
<protein>
    <recommendedName>
        <fullName evidence="3">SHOCT domain-containing protein</fullName>
    </recommendedName>
</protein>